<protein>
    <submittedName>
        <fullName evidence="2">Uncharacterized protein</fullName>
    </submittedName>
</protein>
<dbReference type="AlphaFoldDB" id="A0A0C9XB26"/>
<reference evidence="3" key="2">
    <citation type="submission" date="2015-01" db="EMBL/GenBank/DDBJ databases">
        <title>Evolutionary Origins and Diversification of the Mycorrhizal Mutualists.</title>
        <authorList>
            <consortium name="DOE Joint Genome Institute"/>
            <consortium name="Mycorrhizal Genomics Consortium"/>
            <person name="Kohler A."/>
            <person name="Kuo A."/>
            <person name="Nagy L.G."/>
            <person name="Floudas D."/>
            <person name="Copeland A."/>
            <person name="Barry K.W."/>
            <person name="Cichocki N."/>
            <person name="Veneault-Fourrey C."/>
            <person name="LaButti K."/>
            <person name="Lindquist E.A."/>
            <person name="Lipzen A."/>
            <person name="Lundell T."/>
            <person name="Morin E."/>
            <person name="Murat C."/>
            <person name="Riley R."/>
            <person name="Ohm R."/>
            <person name="Sun H."/>
            <person name="Tunlid A."/>
            <person name="Henrissat B."/>
            <person name="Grigoriev I.V."/>
            <person name="Hibbett D.S."/>
            <person name="Martin F."/>
        </authorList>
    </citation>
    <scope>NUCLEOTIDE SEQUENCE [LARGE SCALE GENOMIC DNA]</scope>
    <source>
        <strain evidence="3">LaAM-08-1</strain>
    </source>
</reference>
<feature type="region of interest" description="Disordered" evidence="1">
    <location>
        <begin position="87"/>
        <end position="111"/>
    </location>
</feature>
<keyword evidence="3" id="KW-1185">Reference proteome</keyword>
<evidence type="ECO:0000313" key="3">
    <source>
        <dbReference type="Proteomes" id="UP000054477"/>
    </source>
</evidence>
<accession>A0A0C9XB26</accession>
<dbReference type="HOGENOM" id="CLU_1421630_0_0_1"/>
<sequence length="191" mass="20780">MVSSPSSLVCATNQVLFSLDLITLIVKDSEHEKPSSADIKRIVEAVAQRAKGSDEGIHIQNLMSEAYEGAARGLRAVTTNYNRQKLHCPSPDSEESDAIQQQRATHDSERVRSPSNRLFHLGVQPSESSQACGTTKRAGAKAKITGGTLAFCMGLKWRKDEAFEENAATRILDHGDEGLSSFLIGKRALLD</sequence>
<dbReference type="EMBL" id="KN838844">
    <property type="protein sequence ID" value="KIJ93437.1"/>
    <property type="molecule type" value="Genomic_DNA"/>
</dbReference>
<gene>
    <name evidence="2" type="ORF">K443DRAFT_12879</name>
</gene>
<name>A0A0C9XB26_9AGAR</name>
<dbReference type="Proteomes" id="UP000054477">
    <property type="component" value="Unassembled WGS sequence"/>
</dbReference>
<organism evidence="2 3">
    <name type="scientific">Laccaria amethystina LaAM-08-1</name>
    <dbReference type="NCBI Taxonomy" id="1095629"/>
    <lineage>
        <taxon>Eukaryota</taxon>
        <taxon>Fungi</taxon>
        <taxon>Dikarya</taxon>
        <taxon>Basidiomycota</taxon>
        <taxon>Agaricomycotina</taxon>
        <taxon>Agaricomycetes</taxon>
        <taxon>Agaricomycetidae</taxon>
        <taxon>Agaricales</taxon>
        <taxon>Agaricineae</taxon>
        <taxon>Hydnangiaceae</taxon>
        <taxon>Laccaria</taxon>
    </lineage>
</organism>
<proteinExistence type="predicted"/>
<evidence type="ECO:0000256" key="1">
    <source>
        <dbReference type="SAM" id="MobiDB-lite"/>
    </source>
</evidence>
<evidence type="ECO:0000313" key="2">
    <source>
        <dbReference type="EMBL" id="KIJ93437.1"/>
    </source>
</evidence>
<reference evidence="2 3" key="1">
    <citation type="submission" date="2014-04" db="EMBL/GenBank/DDBJ databases">
        <authorList>
            <consortium name="DOE Joint Genome Institute"/>
            <person name="Kuo A."/>
            <person name="Kohler A."/>
            <person name="Nagy L.G."/>
            <person name="Floudas D."/>
            <person name="Copeland A."/>
            <person name="Barry K.W."/>
            <person name="Cichocki N."/>
            <person name="Veneault-Fourrey C."/>
            <person name="LaButti K."/>
            <person name="Lindquist E.A."/>
            <person name="Lipzen A."/>
            <person name="Lundell T."/>
            <person name="Morin E."/>
            <person name="Murat C."/>
            <person name="Sun H."/>
            <person name="Tunlid A."/>
            <person name="Henrissat B."/>
            <person name="Grigoriev I.V."/>
            <person name="Hibbett D.S."/>
            <person name="Martin F."/>
            <person name="Nordberg H.P."/>
            <person name="Cantor M.N."/>
            <person name="Hua S.X."/>
        </authorList>
    </citation>
    <scope>NUCLEOTIDE SEQUENCE [LARGE SCALE GENOMIC DNA]</scope>
    <source>
        <strain evidence="2 3">LaAM-08-1</strain>
    </source>
</reference>